<name>A0A914RG10_PAREQ</name>
<dbReference type="AlphaFoldDB" id="A0A914RG10"/>
<dbReference type="Proteomes" id="UP000887564">
    <property type="component" value="Unplaced"/>
</dbReference>
<protein>
    <submittedName>
        <fullName evidence="2">Uncharacterized protein</fullName>
    </submittedName>
</protein>
<sequence length="154" mass="16995">METIVTDWAGGRKARVLSRSLTGSALAAAPSRTEIDPNILKVKPAPSMGGTCSCSELKCKEQDYDKKVLQSNHVQSVEAGLCEWSRVRRCDKSVTSSRNPPYYRVLEFLSCGSIEAATNGHIICSNKIGYLLVFLFRLFHNGGGRDFMKISCRC</sequence>
<evidence type="ECO:0000313" key="2">
    <source>
        <dbReference type="WBParaSite" id="PEQ_0000551601-mRNA-1"/>
    </source>
</evidence>
<reference evidence="2" key="1">
    <citation type="submission" date="2022-11" db="UniProtKB">
        <authorList>
            <consortium name="WormBaseParasite"/>
        </authorList>
    </citation>
    <scope>IDENTIFICATION</scope>
</reference>
<dbReference type="WBParaSite" id="PEQ_0000551601-mRNA-1">
    <property type="protein sequence ID" value="PEQ_0000551601-mRNA-1"/>
    <property type="gene ID" value="PEQ_0000551601"/>
</dbReference>
<accession>A0A914RG10</accession>
<organism evidence="1 2">
    <name type="scientific">Parascaris equorum</name>
    <name type="common">Equine roundworm</name>
    <dbReference type="NCBI Taxonomy" id="6256"/>
    <lineage>
        <taxon>Eukaryota</taxon>
        <taxon>Metazoa</taxon>
        <taxon>Ecdysozoa</taxon>
        <taxon>Nematoda</taxon>
        <taxon>Chromadorea</taxon>
        <taxon>Rhabditida</taxon>
        <taxon>Spirurina</taxon>
        <taxon>Ascaridomorpha</taxon>
        <taxon>Ascaridoidea</taxon>
        <taxon>Ascarididae</taxon>
        <taxon>Parascaris</taxon>
    </lineage>
</organism>
<proteinExistence type="predicted"/>
<keyword evidence="1" id="KW-1185">Reference proteome</keyword>
<evidence type="ECO:0000313" key="1">
    <source>
        <dbReference type="Proteomes" id="UP000887564"/>
    </source>
</evidence>